<dbReference type="InterPro" id="IPR029063">
    <property type="entry name" value="SAM-dependent_MTases_sf"/>
</dbReference>
<dbReference type="PANTHER" id="PTHR46098">
    <property type="entry name" value="TRNA (CYTOSINE(38)-C(5))-METHYLTRANSFERASE"/>
    <property type="match status" value="1"/>
</dbReference>
<evidence type="ECO:0000313" key="4">
    <source>
        <dbReference type="EMBL" id="QJA78511.1"/>
    </source>
</evidence>
<dbReference type="EMBL" id="MT142714">
    <property type="protein sequence ID" value="QJA87535.1"/>
    <property type="molecule type" value="Genomic_DNA"/>
</dbReference>
<dbReference type="InterPro" id="IPR018117">
    <property type="entry name" value="C5_DNA_meth_AS"/>
</dbReference>
<dbReference type="PRINTS" id="PR00105">
    <property type="entry name" value="C5METTRFRASE"/>
</dbReference>
<dbReference type="PROSITE" id="PS51679">
    <property type="entry name" value="SAM_MT_C5"/>
    <property type="match status" value="1"/>
</dbReference>
<dbReference type="Pfam" id="PF00145">
    <property type="entry name" value="DNA_methylase"/>
    <property type="match status" value="2"/>
</dbReference>
<sequence>MKYFSMFSGIGGFGYGIEQITKEWECIGYSEIDKYASSIYRLHYPDHKAYGDANEINPRQLPDFDLLVGGFPCQAFSIAGKRRGFEDTRGTLFFEIARVLVEKRPRYFLLENVKGLLSHSKGQTFQTILGVLSDIGYDYQWQVLNSKDFGVPQNRERVFIVGHIRGECRPEVFPIGSVCEQDNKPNNGGVRLIQDKRQSGETRLWENNSPAVTSYWGLGGGNVPYVGSNIYGVAINQFIRRLTPIECERLQAFPDCWTQFGVDVNGNLIEISDTQRYKCLGNAVTTNVITAIMERLYDRP</sequence>
<accession>A0A6M3KA20</accession>
<dbReference type="AlphaFoldDB" id="A0A6M3KA20"/>
<name>A0A6M3KA20_9ZZZZ</name>
<dbReference type="CDD" id="cd00315">
    <property type="entry name" value="Cyt_C5_DNA_methylase"/>
    <property type="match status" value="1"/>
</dbReference>
<dbReference type="EMBL" id="MT142340">
    <property type="protein sequence ID" value="QJA78511.1"/>
    <property type="molecule type" value="Genomic_DNA"/>
</dbReference>
<dbReference type="NCBIfam" id="TIGR00675">
    <property type="entry name" value="dcm"/>
    <property type="match status" value="1"/>
</dbReference>
<reference evidence="4" key="1">
    <citation type="submission" date="2020-03" db="EMBL/GenBank/DDBJ databases">
        <title>The deep terrestrial virosphere.</title>
        <authorList>
            <person name="Holmfeldt K."/>
            <person name="Nilsson E."/>
            <person name="Simone D."/>
            <person name="Lopez-Fernandez M."/>
            <person name="Wu X."/>
            <person name="de Brujin I."/>
            <person name="Lundin D."/>
            <person name="Andersson A."/>
            <person name="Bertilsson S."/>
            <person name="Dopson M."/>
        </authorList>
    </citation>
    <scope>NUCLEOTIDE SEQUENCE</scope>
    <source>
        <strain evidence="4">MM415A01061</strain>
        <strain evidence="5">MM415B02963</strain>
    </source>
</reference>
<dbReference type="Gene3D" id="3.40.50.150">
    <property type="entry name" value="Vaccinia Virus protein VP39"/>
    <property type="match status" value="1"/>
</dbReference>
<evidence type="ECO:0000256" key="1">
    <source>
        <dbReference type="ARBA" id="ARBA00022603"/>
    </source>
</evidence>
<proteinExistence type="predicted"/>
<evidence type="ECO:0000256" key="3">
    <source>
        <dbReference type="ARBA" id="ARBA00022691"/>
    </source>
</evidence>
<dbReference type="PANTHER" id="PTHR46098:SF1">
    <property type="entry name" value="TRNA (CYTOSINE(38)-C(5))-METHYLTRANSFERASE"/>
    <property type="match status" value="1"/>
</dbReference>
<keyword evidence="3" id="KW-0949">S-adenosyl-L-methionine</keyword>
<dbReference type="InterPro" id="IPR001525">
    <property type="entry name" value="C5_MeTfrase"/>
</dbReference>
<evidence type="ECO:0000313" key="5">
    <source>
        <dbReference type="EMBL" id="QJA87535.1"/>
    </source>
</evidence>
<dbReference type="SUPFAM" id="SSF53335">
    <property type="entry name" value="S-adenosyl-L-methionine-dependent methyltransferases"/>
    <property type="match status" value="1"/>
</dbReference>
<dbReference type="GO" id="GO:0032259">
    <property type="term" value="P:methylation"/>
    <property type="evidence" value="ECO:0007669"/>
    <property type="project" value="UniProtKB-KW"/>
</dbReference>
<evidence type="ECO:0000256" key="2">
    <source>
        <dbReference type="ARBA" id="ARBA00022679"/>
    </source>
</evidence>
<keyword evidence="2 4" id="KW-0808">Transferase</keyword>
<keyword evidence="1 4" id="KW-0489">Methyltransferase</keyword>
<protein>
    <submittedName>
        <fullName evidence="4">Putative methyltransferase</fullName>
    </submittedName>
</protein>
<dbReference type="InterPro" id="IPR050750">
    <property type="entry name" value="C5-MTase"/>
</dbReference>
<organism evidence="4">
    <name type="scientific">viral metagenome</name>
    <dbReference type="NCBI Taxonomy" id="1070528"/>
    <lineage>
        <taxon>unclassified sequences</taxon>
        <taxon>metagenomes</taxon>
        <taxon>organismal metagenomes</taxon>
    </lineage>
</organism>
<dbReference type="GO" id="GO:0008168">
    <property type="term" value="F:methyltransferase activity"/>
    <property type="evidence" value="ECO:0007669"/>
    <property type="project" value="UniProtKB-KW"/>
</dbReference>
<gene>
    <name evidence="4" type="ORF">MM415A01061_0015</name>
    <name evidence="5" type="ORF">MM415B02963_0003</name>
</gene>
<dbReference type="Gene3D" id="3.90.120.10">
    <property type="entry name" value="DNA Methylase, subunit A, domain 2"/>
    <property type="match status" value="1"/>
</dbReference>
<dbReference type="PROSITE" id="PS00094">
    <property type="entry name" value="C5_MTASE_1"/>
    <property type="match status" value="1"/>
</dbReference>